<feature type="transmembrane region" description="Helical" evidence="3">
    <location>
        <begin position="31"/>
        <end position="52"/>
    </location>
</feature>
<dbReference type="EMBL" id="ASGP02000008">
    <property type="protein sequence ID" value="KAH9494034.1"/>
    <property type="molecule type" value="Genomic_DNA"/>
</dbReference>
<protein>
    <submittedName>
        <fullName evidence="4">Peroxisome assembly protein (Peroxin-2), variant 6</fullName>
    </submittedName>
</protein>
<evidence type="ECO:0000313" key="5">
    <source>
        <dbReference type="Proteomes" id="UP000790347"/>
    </source>
</evidence>
<sequence length="358" mass="41446">MIRLDHQIFLYFFSTFSSSYIIWFLWNPIWFNHFCIVCGLSIISWTLAYYFFEIFNQEMIDPVGKIVLITGCDSGFGNRLACRLDRMGFHIYAGVLLPDGDGAKQLQQKCSNRLKIMQMDVTKPEEVNNVVEQIKQSGMPLWALVNNAGIGISVPFDWGNDIDVYRKVFDVNIFGVVRVTKSCISLLRQSNGRIVNVASLAARITSPLSSHYSMAKHSVRVFSDALRREIGSSSKMKIITLEPSFYRTDIINHDSMNRMRRKIFDETPEDIRENYGEKYFRIFDKSNQMTESIIKNDYEAVIEAMIMAVAGENPKLYYRCCNYYEVIAFWALSHMPEIIVDYSVKYSGKLNKLLWIKN</sequence>
<dbReference type="AlphaFoldDB" id="A0A922HK11"/>
<dbReference type="PRINTS" id="PR00081">
    <property type="entry name" value="GDHRDH"/>
</dbReference>
<dbReference type="PANTHER" id="PTHR43313:SF36">
    <property type="entry name" value="D-BETA-HYDROXYBUTYRATE DEHYDROGENASE, MITOCHONDRIAL"/>
    <property type="match status" value="1"/>
</dbReference>
<proteinExistence type="inferred from homology"/>
<dbReference type="Pfam" id="PF00106">
    <property type="entry name" value="adh_short"/>
    <property type="match status" value="1"/>
</dbReference>
<feature type="transmembrane region" description="Helical" evidence="3">
    <location>
        <begin position="7"/>
        <end position="25"/>
    </location>
</feature>
<accession>A0A922HK11</accession>
<gene>
    <name evidence="4" type="primary">PEX2</name>
    <name evidence="4" type="ORF">DERF_014752</name>
</gene>
<keyword evidence="3" id="KW-1133">Transmembrane helix</keyword>
<dbReference type="PROSITE" id="PS00061">
    <property type="entry name" value="ADH_SHORT"/>
    <property type="match status" value="1"/>
</dbReference>
<dbReference type="InterPro" id="IPR020904">
    <property type="entry name" value="Sc_DH/Rdtase_CS"/>
</dbReference>
<keyword evidence="3" id="KW-0472">Membrane</keyword>
<evidence type="ECO:0000256" key="2">
    <source>
        <dbReference type="RuleBase" id="RU000363"/>
    </source>
</evidence>
<dbReference type="GO" id="GO:0008202">
    <property type="term" value="P:steroid metabolic process"/>
    <property type="evidence" value="ECO:0007669"/>
    <property type="project" value="TreeGrafter"/>
</dbReference>
<keyword evidence="3" id="KW-0812">Transmembrane</keyword>
<dbReference type="Proteomes" id="UP000790347">
    <property type="component" value="Unassembled WGS sequence"/>
</dbReference>
<dbReference type="PANTHER" id="PTHR43313">
    <property type="entry name" value="SHORT-CHAIN DEHYDROGENASE/REDUCTASE FAMILY 9C"/>
    <property type="match status" value="1"/>
</dbReference>
<dbReference type="Gene3D" id="3.40.50.720">
    <property type="entry name" value="NAD(P)-binding Rossmann-like Domain"/>
    <property type="match status" value="1"/>
</dbReference>
<comment type="caution">
    <text evidence="4">The sequence shown here is derived from an EMBL/GenBank/DDBJ whole genome shotgun (WGS) entry which is preliminary data.</text>
</comment>
<dbReference type="InterPro" id="IPR002347">
    <property type="entry name" value="SDR_fam"/>
</dbReference>
<keyword evidence="5" id="KW-1185">Reference proteome</keyword>
<reference evidence="4" key="1">
    <citation type="submission" date="2013-05" db="EMBL/GenBank/DDBJ databases">
        <authorList>
            <person name="Yim A.K.Y."/>
            <person name="Chan T.F."/>
            <person name="Ji K.M."/>
            <person name="Liu X.Y."/>
            <person name="Zhou J.W."/>
            <person name="Li R.Q."/>
            <person name="Yang K.Y."/>
            <person name="Li J."/>
            <person name="Li M."/>
            <person name="Law P.T.W."/>
            <person name="Wu Y.L."/>
            <person name="Cai Z.L."/>
            <person name="Qin H."/>
            <person name="Bao Y."/>
            <person name="Leung R.K.K."/>
            <person name="Ng P.K.S."/>
            <person name="Zou J."/>
            <person name="Zhong X.J."/>
            <person name="Ran P.X."/>
            <person name="Zhong N.S."/>
            <person name="Liu Z.G."/>
            <person name="Tsui S.K.W."/>
        </authorList>
    </citation>
    <scope>NUCLEOTIDE SEQUENCE</scope>
    <source>
        <strain evidence="4">Derf</strain>
        <tissue evidence="4">Whole organism</tissue>
    </source>
</reference>
<name>A0A922HK11_DERFA</name>
<keyword evidence="1" id="KW-0560">Oxidoreductase</keyword>
<dbReference type="InterPro" id="IPR036291">
    <property type="entry name" value="NAD(P)-bd_dom_sf"/>
</dbReference>
<evidence type="ECO:0000256" key="3">
    <source>
        <dbReference type="SAM" id="Phobius"/>
    </source>
</evidence>
<reference evidence="4" key="2">
    <citation type="journal article" date="2022" name="Res Sq">
        <title>Comparative Genomics Reveals Insights into the Divergent Evolution of Astigmatic Mites and Household Pest Adaptations.</title>
        <authorList>
            <person name="Xiong Q."/>
            <person name="Wan A.T.-Y."/>
            <person name="Liu X.-Y."/>
            <person name="Fung C.S.-H."/>
            <person name="Xiao X."/>
            <person name="Malainual N."/>
            <person name="Hou J."/>
            <person name="Wang L."/>
            <person name="Wang M."/>
            <person name="Yang K."/>
            <person name="Cui Y."/>
            <person name="Leung E."/>
            <person name="Nong W."/>
            <person name="Shin S.-K."/>
            <person name="Au S."/>
            <person name="Jeong K.Y."/>
            <person name="Chew F.T."/>
            <person name="Hui J."/>
            <person name="Leung T.F."/>
            <person name="Tungtrongchitr A."/>
            <person name="Zhong N."/>
            <person name="Liu Z."/>
            <person name="Tsui S."/>
        </authorList>
    </citation>
    <scope>NUCLEOTIDE SEQUENCE</scope>
    <source>
        <strain evidence="4">Derf</strain>
        <tissue evidence="4">Whole organism</tissue>
    </source>
</reference>
<dbReference type="PRINTS" id="PR00080">
    <property type="entry name" value="SDRFAMILY"/>
</dbReference>
<evidence type="ECO:0000313" key="4">
    <source>
        <dbReference type="EMBL" id="KAH9494034.1"/>
    </source>
</evidence>
<evidence type="ECO:0000256" key="1">
    <source>
        <dbReference type="ARBA" id="ARBA00023002"/>
    </source>
</evidence>
<comment type="similarity">
    <text evidence="2">Belongs to the short-chain dehydrogenases/reductases (SDR) family.</text>
</comment>
<dbReference type="SUPFAM" id="SSF51735">
    <property type="entry name" value="NAD(P)-binding Rossmann-fold domains"/>
    <property type="match status" value="1"/>
</dbReference>
<organism evidence="4 5">
    <name type="scientific">Dermatophagoides farinae</name>
    <name type="common">American house dust mite</name>
    <dbReference type="NCBI Taxonomy" id="6954"/>
    <lineage>
        <taxon>Eukaryota</taxon>
        <taxon>Metazoa</taxon>
        <taxon>Ecdysozoa</taxon>
        <taxon>Arthropoda</taxon>
        <taxon>Chelicerata</taxon>
        <taxon>Arachnida</taxon>
        <taxon>Acari</taxon>
        <taxon>Acariformes</taxon>
        <taxon>Sarcoptiformes</taxon>
        <taxon>Astigmata</taxon>
        <taxon>Psoroptidia</taxon>
        <taxon>Analgoidea</taxon>
        <taxon>Pyroglyphidae</taxon>
        <taxon>Dermatophagoidinae</taxon>
        <taxon>Dermatophagoides</taxon>
    </lineage>
</organism>
<dbReference type="GO" id="GO:0016491">
    <property type="term" value="F:oxidoreductase activity"/>
    <property type="evidence" value="ECO:0007669"/>
    <property type="project" value="UniProtKB-KW"/>
</dbReference>